<keyword evidence="1" id="KW-0812">Transmembrane</keyword>
<feature type="transmembrane region" description="Helical" evidence="1">
    <location>
        <begin position="63"/>
        <end position="82"/>
    </location>
</feature>
<evidence type="ECO:0000313" key="3">
    <source>
        <dbReference type="Proteomes" id="UP001335910"/>
    </source>
</evidence>
<dbReference type="RefSeq" id="WP_331390439.1">
    <property type="nucleotide sequence ID" value="NZ_JAZKLB010000001.1"/>
</dbReference>
<proteinExistence type="predicted"/>
<sequence>MHKDDGLFIKHVGKMHMTHAQSMIYTNYPEALNILCGMMARFITRSSVGKSSTIKKDRQYFLLNYYSIPPLIAVLLIIYRILIRSGNRYNTGGRGHSLCAAHSLPYRQPGNTPNKKASRCWPFAF</sequence>
<protein>
    <submittedName>
        <fullName evidence="2">Uncharacterized protein</fullName>
    </submittedName>
</protein>
<name>A0ABU7UFP7_LELAM</name>
<keyword evidence="3" id="KW-1185">Reference proteome</keyword>
<evidence type="ECO:0000313" key="2">
    <source>
        <dbReference type="EMBL" id="MEE9685515.1"/>
    </source>
</evidence>
<keyword evidence="1" id="KW-1133">Transmembrane helix</keyword>
<organism evidence="2 3">
    <name type="scientific">Lelliottia amnigena</name>
    <name type="common">Enterobacter amnigenus</name>
    <dbReference type="NCBI Taxonomy" id="61646"/>
    <lineage>
        <taxon>Bacteria</taxon>
        <taxon>Pseudomonadati</taxon>
        <taxon>Pseudomonadota</taxon>
        <taxon>Gammaproteobacteria</taxon>
        <taxon>Enterobacterales</taxon>
        <taxon>Enterobacteriaceae</taxon>
        <taxon>Lelliottia</taxon>
    </lineage>
</organism>
<dbReference type="EMBL" id="JAZKLI010000001">
    <property type="protein sequence ID" value="MEE9685515.1"/>
    <property type="molecule type" value="Genomic_DNA"/>
</dbReference>
<gene>
    <name evidence="2" type="ORF">V4839_18825</name>
</gene>
<reference evidence="2 3" key="1">
    <citation type="submission" date="2023-10" db="EMBL/GenBank/DDBJ databases">
        <title>Wastewater isolates of ESBL- and carbapenemase-producing Gram-negative bacteria from New Zealand.</title>
        <authorList>
            <person name="Straub C."/>
            <person name="Weaver L."/>
            <person name="Cornelius A."/>
            <person name="Mcgill E."/>
            <person name="Dyet K."/>
            <person name="White L."/>
            <person name="Pattis I."/>
        </authorList>
    </citation>
    <scope>NUCLEOTIDE SEQUENCE [LARGE SCALE GENOMIC DNA]</scope>
    <source>
        <strain evidence="2 3">ESBL35</strain>
    </source>
</reference>
<dbReference type="Proteomes" id="UP001335910">
    <property type="component" value="Unassembled WGS sequence"/>
</dbReference>
<evidence type="ECO:0000256" key="1">
    <source>
        <dbReference type="SAM" id="Phobius"/>
    </source>
</evidence>
<keyword evidence="1" id="KW-0472">Membrane</keyword>
<comment type="caution">
    <text evidence="2">The sequence shown here is derived from an EMBL/GenBank/DDBJ whole genome shotgun (WGS) entry which is preliminary data.</text>
</comment>
<accession>A0ABU7UFP7</accession>